<proteinExistence type="predicted"/>
<protein>
    <recommendedName>
        <fullName evidence="3">Alpha/beta hydrolase family protein</fullName>
    </recommendedName>
</protein>
<dbReference type="AlphaFoldDB" id="A0A1P8WE44"/>
<accession>A0A1P8WE44</accession>
<gene>
    <name evidence="1" type="ORF">Fuma_01966</name>
</gene>
<evidence type="ECO:0000313" key="1">
    <source>
        <dbReference type="EMBL" id="APZ92355.1"/>
    </source>
</evidence>
<keyword evidence="2" id="KW-1185">Reference proteome</keyword>
<name>A0A1P8WE44_9PLAN</name>
<dbReference type="SUPFAM" id="SSF53474">
    <property type="entry name" value="alpha/beta-Hydrolases"/>
    <property type="match status" value="1"/>
</dbReference>
<evidence type="ECO:0008006" key="3">
    <source>
        <dbReference type="Google" id="ProtNLM"/>
    </source>
</evidence>
<organism evidence="1 2">
    <name type="scientific">Fuerstiella marisgermanici</name>
    <dbReference type="NCBI Taxonomy" id="1891926"/>
    <lineage>
        <taxon>Bacteria</taxon>
        <taxon>Pseudomonadati</taxon>
        <taxon>Planctomycetota</taxon>
        <taxon>Planctomycetia</taxon>
        <taxon>Planctomycetales</taxon>
        <taxon>Planctomycetaceae</taxon>
        <taxon>Fuerstiella</taxon>
    </lineage>
</organism>
<dbReference type="Proteomes" id="UP000187735">
    <property type="component" value="Chromosome"/>
</dbReference>
<dbReference type="EMBL" id="CP017641">
    <property type="protein sequence ID" value="APZ92355.1"/>
    <property type="molecule type" value="Genomic_DNA"/>
</dbReference>
<dbReference type="KEGG" id="fmr:Fuma_01966"/>
<evidence type="ECO:0000313" key="2">
    <source>
        <dbReference type="Proteomes" id="UP000187735"/>
    </source>
</evidence>
<dbReference type="InterPro" id="IPR029058">
    <property type="entry name" value="AB_hydrolase_fold"/>
</dbReference>
<reference evidence="1 2" key="1">
    <citation type="journal article" date="2016" name="Front. Microbiol.">
        <title>Fuerstia marisgermanicae gen. nov., sp. nov., an Unusual Member of the Phylum Planctomycetes from the German Wadden Sea.</title>
        <authorList>
            <person name="Kohn T."/>
            <person name="Heuer A."/>
            <person name="Jogler M."/>
            <person name="Vollmers J."/>
            <person name="Boedeker C."/>
            <person name="Bunk B."/>
            <person name="Rast P."/>
            <person name="Borchert D."/>
            <person name="Glockner I."/>
            <person name="Freese H.M."/>
            <person name="Klenk H.P."/>
            <person name="Overmann J."/>
            <person name="Kaster A.K."/>
            <person name="Rohde M."/>
            <person name="Wiegand S."/>
            <person name="Jogler C."/>
        </authorList>
    </citation>
    <scope>NUCLEOTIDE SEQUENCE [LARGE SCALE GENOMIC DNA]</scope>
    <source>
        <strain evidence="1 2">NH11</strain>
    </source>
</reference>
<sequence length="381" mass="42404">MPNNLTGENRPLTAESTMRLRLLAVPYCLRPIQLTALAALIVLFSHAPTSAQLTVETVPPATYESEDVPFGEYAPPSEGEPHYSSMADSGYWFLSTNNCPQSFDHTCPQFCPIVLRREQCDDFRRSSLAELSGGLEPGVPVCIVIHGSFVDTPSACHESGFVWNWLRSASCGNRMQMVYFSWPSFKPLSIFAANDVNILGRQAARNGYYLAELIQHIPPECPICILGHSHGTRVASAGLHLMAGGRIQGICHPFARANGRQIRTVFAAAAVDHNWLNPGKRYDRALYSTECILNLTNCKDPALAVYPLRMPLFVKRPIGSTGLTGWDRRQLGRMGTKIRDYDVSRAVGASHLWPYYFRNNDLAMAMRNYVYFPDRITAATN</sequence>